<evidence type="ECO:0000313" key="2">
    <source>
        <dbReference type="Proteomes" id="UP000236178"/>
    </source>
</evidence>
<sequence>MRVAVAFSRHVTPGTRDRLLALLEAEKADGSVAARVALDWSSYEPSRLRDAPLAERLTYLDCPHAVFRRVLAAGRDLPDEAWRRLDADPDVSVRRTAARRPGTPPQVLVRLLRAHGEVFHVQPLLVDHPEFPRRTLRGFVDEPDPRVRLLALQDPELPVPELRRLTDCEEGFLRAGAAGHPNVTAELLERLLADREPEVAHAAAANPVLPRARMDRILAEAGL</sequence>
<dbReference type="SUPFAM" id="SSF48371">
    <property type="entry name" value="ARM repeat"/>
    <property type="match status" value="1"/>
</dbReference>
<accession>A0A2I0STM2</accession>
<dbReference type="InterPro" id="IPR011989">
    <property type="entry name" value="ARM-like"/>
</dbReference>
<evidence type="ECO:0008006" key="3">
    <source>
        <dbReference type="Google" id="ProtNLM"/>
    </source>
</evidence>
<dbReference type="RefSeq" id="WP_103549015.1">
    <property type="nucleotide sequence ID" value="NZ_JBHJSK010000013.1"/>
</dbReference>
<dbReference type="EMBL" id="PJOS01000013">
    <property type="protein sequence ID" value="PKT73243.1"/>
    <property type="molecule type" value="Genomic_DNA"/>
</dbReference>
<proteinExistence type="predicted"/>
<evidence type="ECO:0000313" key="1">
    <source>
        <dbReference type="EMBL" id="PKT73243.1"/>
    </source>
</evidence>
<keyword evidence="2" id="KW-1185">Reference proteome</keyword>
<comment type="caution">
    <text evidence="1">The sequence shown here is derived from an EMBL/GenBank/DDBJ whole genome shotgun (WGS) entry which is preliminary data.</text>
</comment>
<dbReference type="Gene3D" id="1.25.10.10">
    <property type="entry name" value="Leucine-rich Repeat Variant"/>
    <property type="match status" value="1"/>
</dbReference>
<organism evidence="1 2">
    <name type="scientific">Streptomyces populi</name>
    <dbReference type="NCBI Taxonomy" id="2058924"/>
    <lineage>
        <taxon>Bacteria</taxon>
        <taxon>Bacillati</taxon>
        <taxon>Actinomycetota</taxon>
        <taxon>Actinomycetes</taxon>
        <taxon>Kitasatosporales</taxon>
        <taxon>Streptomycetaceae</taxon>
        <taxon>Streptomyces</taxon>
    </lineage>
</organism>
<dbReference type="InterPro" id="IPR016024">
    <property type="entry name" value="ARM-type_fold"/>
</dbReference>
<dbReference type="OrthoDB" id="3699606at2"/>
<dbReference type="Proteomes" id="UP000236178">
    <property type="component" value="Unassembled WGS sequence"/>
</dbReference>
<gene>
    <name evidence="1" type="ORF">CW362_09930</name>
</gene>
<protein>
    <recommendedName>
        <fullName evidence="3">LRV domain-containing protein</fullName>
    </recommendedName>
</protein>
<name>A0A2I0STM2_9ACTN</name>
<reference evidence="1 2" key="1">
    <citation type="submission" date="2017-12" db="EMBL/GenBank/DDBJ databases">
        <title>Streptomyces populusis sp. nov., a novel endophytic actinobacterium isolated from stems of Populus adenopoda Maxim.</title>
        <authorList>
            <person name="Wang Z."/>
        </authorList>
    </citation>
    <scope>NUCLEOTIDE SEQUENCE [LARGE SCALE GENOMIC DNA]</scope>
    <source>
        <strain evidence="1 2">A249</strain>
    </source>
</reference>
<dbReference type="AlphaFoldDB" id="A0A2I0STM2"/>